<evidence type="ECO:0000259" key="7">
    <source>
        <dbReference type="PROSITE" id="PS50011"/>
    </source>
</evidence>
<dbReference type="PROSITE" id="PS00107">
    <property type="entry name" value="PROTEIN_KINASE_ATP"/>
    <property type="match status" value="1"/>
</dbReference>
<dbReference type="CDD" id="cd22670">
    <property type="entry name" value="FHA_MEK1-like"/>
    <property type="match status" value="1"/>
</dbReference>
<dbReference type="SMART" id="SM00220">
    <property type="entry name" value="S_TKc"/>
    <property type="match status" value="1"/>
</dbReference>
<dbReference type="Gene3D" id="1.10.510.10">
    <property type="entry name" value="Transferase(Phosphotransferase) domain 1"/>
    <property type="match status" value="1"/>
</dbReference>
<dbReference type="InterPro" id="IPR008271">
    <property type="entry name" value="Ser/Thr_kinase_AS"/>
</dbReference>
<reference evidence="8" key="1">
    <citation type="submission" date="2022-11" db="EMBL/GenBank/DDBJ databases">
        <authorList>
            <person name="Petersen C."/>
        </authorList>
    </citation>
    <scope>NUCLEOTIDE SEQUENCE</scope>
    <source>
        <strain evidence="8">IBT 34128</strain>
    </source>
</reference>
<feature type="domain" description="Protein kinase" evidence="7">
    <location>
        <begin position="161"/>
        <end position="350"/>
    </location>
</feature>
<dbReference type="InterPro" id="IPR000719">
    <property type="entry name" value="Prot_kinase_dom"/>
</dbReference>
<accession>A0A9W9FR09</accession>
<protein>
    <recommendedName>
        <fullName evidence="10">Protein kinase domain-containing protein</fullName>
    </recommendedName>
</protein>
<dbReference type="RefSeq" id="XP_056513837.1">
    <property type="nucleotide sequence ID" value="XM_056652770.1"/>
</dbReference>
<organism evidence="8 9">
    <name type="scientific">Penicillium alfredii</name>
    <dbReference type="NCBI Taxonomy" id="1506179"/>
    <lineage>
        <taxon>Eukaryota</taxon>
        <taxon>Fungi</taxon>
        <taxon>Dikarya</taxon>
        <taxon>Ascomycota</taxon>
        <taxon>Pezizomycotina</taxon>
        <taxon>Eurotiomycetes</taxon>
        <taxon>Eurotiomycetidae</taxon>
        <taxon>Eurotiales</taxon>
        <taxon>Aspergillaceae</taxon>
        <taxon>Penicillium</taxon>
    </lineage>
</organism>
<dbReference type="AlphaFoldDB" id="A0A9W9FR09"/>
<feature type="binding site" evidence="4">
    <location>
        <position position="190"/>
    </location>
    <ligand>
        <name>ATP</name>
        <dbReference type="ChEBI" id="CHEBI:30616"/>
    </ligand>
</feature>
<dbReference type="InterPro" id="IPR017441">
    <property type="entry name" value="Protein_kinase_ATP_BS"/>
</dbReference>
<dbReference type="EMBL" id="JAPMSZ010000004">
    <property type="protein sequence ID" value="KAJ5104841.1"/>
    <property type="molecule type" value="Genomic_DNA"/>
</dbReference>
<dbReference type="Pfam" id="PF00498">
    <property type="entry name" value="FHA"/>
    <property type="match status" value="1"/>
</dbReference>
<dbReference type="Proteomes" id="UP001141434">
    <property type="component" value="Unassembled WGS sequence"/>
</dbReference>
<keyword evidence="5" id="KW-0723">Serine/threonine-protein kinase</keyword>
<dbReference type="Gene3D" id="3.30.200.20">
    <property type="entry name" value="Phosphorylase Kinase, domain 1"/>
    <property type="match status" value="1"/>
</dbReference>
<gene>
    <name evidence="8" type="ORF">NUU61_002188</name>
</gene>
<evidence type="ECO:0000256" key="1">
    <source>
        <dbReference type="ARBA" id="ARBA00005575"/>
    </source>
</evidence>
<dbReference type="GeneID" id="81391938"/>
<dbReference type="Pfam" id="PF00069">
    <property type="entry name" value="Pkinase"/>
    <property type="match status" value="1"/>
</dbReference>
<evidence type="ECO:0000256" key="3">
    <source>
        <dbReference type="ARBA" id="ARBA00022840"/>
    </source>
</evidence>
<keyword evidence="2 4" id="KW-0547">Nucleotide-binding</keyword>
<dbReference type="GO" id="GO:0005524">
    <property type="term" value="F:ATP binding"/>
    <property type="evidence" value="ECO:0007669"/>
    <property type="project" value="UniProtKB-UniRule"/>
</dbReference>
<dbReference type="PROSITE" id="PS50006">
    <property type="entry name" value="FHA_DOMAIN"/>
    <property type="match status" value="1"/>
</dbReference>
<dbReference type="SUPFAM" id="SSF49879">
    <property type="entry name" value="SMAD/FHA domain"/>
    <property type="match status" value="1"/>
</dbReference>
<dbReference type="OrthoDB" id="74764at2759"/>
<proteinExistence type="inferred from homology"/>
<dbReference type="Gene3D" id="2.60.200.20">
    <property type="match status" value="1"/>
</dbReference>
<evidence type="ECO:0000313" key="8">
    <source>
        <dbReference type="EMBL" id="KAJ5104841.1"/>
    </source>
</evidence>
<feature type="domain" description="FHA" evidence="6">
    <location>
        <begin position="45"/>
        <end position="109"/>
    </location>
</feature>
<keyword evidence="3 4" id="KW-0067">ATP-binding</keyword>
<dbReference type="PANTHER" id="PTHR24347">
    <property type="entry name" value="SERINE/THREONINE-PROTEIN KINASE"/>
    <property type="match status" value="1"/>
</dbReference>
<evidence type="ECO:0000259" key="6">
    <source>
        <dbReference type="PROSITE" id="PS50006"/>
    </source>
</evidence>
<evidence type="ECO:0000313" key="9">
    <source>
        <dbReference type="Proteomes" id="UP001141434"/>
    </source>
</evidence>
<keyword evidence="5" id="KW-0418">Kinase</keyword>
<keyword evidence="5" id="KW-0808">Transferase</keyword>
<dbReference type="InterPro" id="IPR011009">
    <property type="entry name" value="Kinase-like_dom_sf"/>
</dbReference>
<reference evidence="8" key="2">
    <citation type="journal article" date="2023" name="IMA Fungus">
        <title>Comparative genomic study of the Penicillium genus elucidates a diverse pangenome and 15 lateral gene transfer events.</title>
        <authorList>
            <person name="Petersen C."/>
            <person name="Sorensen T."/>
            <person name="Nielsen M.R."/>
            <person name="Sondergaard T.E."/>
            <person name="Sorensen J.L."/>
            <person name="Fitzpatrick D.A."/>
            <person name="Frisvad J.C."/>
            <person name="Nielsen K.L."/>
        </authorList>
    </citation>
    <scope>NUCLEOTIDE SEQUENCE</scope>
    <source>
        <strain evidence="8">IBT 34128</strain>
    </source>
</reference>
<dbReference type="InterPro" id="IPR000253">
    <property type="entry name" value="FHA_dom"/>
</dbReference>
<evidence type="ECO:0000256" key="2">
    <source>
        <dbReference type="ARBA" id="ARBA00022741"/>
    </source>
</evidence>
<dbReference type="GO" id="GO:0004674">
    <property type="term" value="F:protein serine/threonine kinase activity"/>
    <property type="evidence" value="ECO:0007669"/>
    <property type="project" value="UniProtKB-KW"/>
</dbReference>
<dbReference type="PROSITE" id="PS00108">
    <property type="entry name" value="PROTEIN_KINASE_ST"/>
    <property type="match status" value="1"/>
</dbReference>
<sequence length="350" mass="39625">MAHMPWSSPSLSASGAKCLVGTLVRWDPDTRKASDPLDVYSSDEVYIGRDKKNWYFKFDIENMHNPFVSNKHLRIYSILFDQENPQEVPPLVYAQDLSMNGTLWNEYPMGKANGSFLLSDGDVLRVTAGVYLRFRSAGYSEENRMSYLQRIEMQEFKDRYVITQRLLGSGAYGRVHMAFKRESGQQLACKIVDLQSLKAKAIAHMDEEQKSKFFAGRAKSTPKDVVALRRDSLQETAICNRTELYQREALILAKLSHLVTAGDLFSFISYKGGRLEDDAAAMIIHQILFALEYLHDQNIVHRDLKPDNILMTSLADGGRVVLTDFGCARLVNLPAQRMSTIVGTMEYCAP</sequence>
<comment type="similarity">
    <text evidence="1">Belongs to the protein kinase superfamily. CAMK Ser/Thr protein kinase family. CHEK2 subfamily.</text>
</comment>
<comment type="caution">
    <text evidence="8">The sequence shown here is derived from an EMBL/GenBank/DDBJ whole genome shotgun (WGS) entry which is preliminary data.</text>
</comment>
<dbReference type="SUPFAM" id="SSF56112">
    <property type="entry name" value="Protein kinase-like (PK-like)"/>
    <property type="match status" value="1"/>
</dbReference>
<evidence type="ECO:0008006" key="10">
    <source>
        <dbReference type="Google" id="ProtNLM"/>
    </source>
</evidence>
<keyword evidence="9" id="KW-1185">Reference proteome</keyword>
<evidence type="ECO:0000256" key="5">
    <source>
        <dbReference type="RuleBase" id="RU000304"/>
    </source>
</evidence>
<dbReference type="PROSITE" id="PS50011">
    <property type="entry name" value="PROTEIN_KINASE_DOM"/>
    <property type="match status" value="1"/>
</dbReference>
<evidence type="ECO:0000256" key="4">
    <source>
        <dbReference type="PROSITE-ProRule" id="PRU10141"/>
    </source>
</evidence>
<dbReference type="InterPro" id="IPR008984">
    <property type="entry name" value="SMAD_FHA_dom_sf"/>
</dbReference>
<name>A0A9W9FR09_9EURO</name>